<dbReference type="RefSeq" id="WP_093968490.1">
    <property type="nucleotide sequence ID" value="NZ_FXYE01000002.1"/>
</dbReference>
<reference evidence="4" key="1">
    <citation type="submission" date="2017-05" db="EMBL/GenBank/DDBJ databases">
        <authorList>
            <person name="Rodrigo-Torres L."/>
            <person name="Arahal R. D."/>
            <person name="Lucena T."/>
        </authorList>
    </citation>
    <scope>NUCLEOTIDE SEQUENCE [LARGE SCALE GENOMIC DNA]</scope>
    <source>
        <strain evidence="4">CECT 8621</strain>
    </source>
</reference>
<dbReference type="AlphaFoldDB" id="A0A238KG38"/>
<accession>A0A238KG38</accession>
<sequence>MAGIDFDDFQEQTGPDYGRSVQGLVSWAGALTSVALVAGLTIWGYKLTMRDVSGVPVVRALEGPMRVTPEDPGGRKAAHQGLAVNSVAADGEAEAPADRLLLAPRPIDLTDEDAPLAVLREATLEEAEPQEPEKLQMASVTNPVATADPIAAALAIANSVSEGQEPFAETAKIEEPAATADPEPTGPKIVSASVPGVSRSLRPARRPAGDLAARAALAAAAAKAAPAQAKDITVTSVSAGTNLVQLGAFDSEDVAHSEWQRLSSRFSSFMNGKQRLVQKAVSGGRTFYRLRAVGFNDIADARRFCAALTAENADCIPVVAR</sequence>
<dbReference type="InterPro" id="IPR036680">
    <property type="entry name" value="SPOR-like_sf"/>
</dbReference>
<dbReference type="EMBL" id="FXYE01000002">
    <property type="protein sequence ID" value="SMX41793.1"/>
    <property type="molecule type" value="Genomic_DNA"/>
</dbReference>
<evidence type="ECO:0000313" key="4">
    <source>
        <dbReference type="Proteomes" id="UP000202922"/>
    </source>
</evidence>
<dbReference type="Proteomes" id="UP000202922">
    <property type="component" value="Unassembled WGS sequence"/>
</dbReference>
<dbReference type="PROSITE" id="PS51724">
    <property type="entry name" value="SPOR"/>
    <property type="match status" value="1"/>
</dbReference>
<feature type="transmembrane region" description="Helical" evidence="1">
    <location>
        <begin position="24"/>
        <end position="45"/>
    </location>
</feature>
<evidence type="ECO:0000313" key="3">
    <source>
        <dbReference type="EMBL" id="SMX41793.1"/>
    </source>
</evidence>
<keyword evidence="1" id="KW-0472">Membrane</keyword>
<dbReference type="GO" id="GO:0042834">
    <property type="term" value="F:peptidoglycan binding"/>
    <property type="evidence" value="ECO:0007669"/>
    <property type="project" value="InterPro"/>
</dbReference>
<proteinExistence type="predicted"/>
<keyword evidence="1" id="KW-1133">Transmembrane helix</keyword>
<feature type="domain" description="SPOR" evidence="2">
    <location>
        <begin position="236"/>
        <end position="321"/>
    </location>
</feature>
<evidence type="ECO:0000259" key="2">
    <source>
        <dbReference type="PROSITE" id="PS51724"/>
    </source>
</evidence>
<evidence type="ECO:0000256" key="1">
    <source>
        <dbReference type="SAM" id="Phobius"/>
    </source>
</evidence>
<dbReference type="OrthoDB" id="8479416at2"/>
<name>A0A238KG38_9RHOB</name>
<dbReference type="Pfam" id="PF05036">
    <property type="entry name" value="SPOR"/>
    <property type="match status" value="1"/>
</dbReference>
<organism evidence="3 4">
    <name type="scientific">Actibacterium lipolyticum</name>
    <dbReference type="NCBI Taxonomy" id="1524263"/>
    <lineage>
        <taxon>Bacteria</taxon>
        <taxon>Pseudomonadati</taxon>
        <taxon>Pseudomonadota</taxon>
        <taxon>Alphaproteobacteria</taxon>
        <taxon>Rhodobacterales</taxon>
        <taxon>Roseobacteraceae</taxon>
        <taxon>Actibacterium</taxon>
    </lineage>
</organism>
<gene>
    <name evidence="3" type="ORF">COL8621_01828</name>
</gene>
<dbReference type="Gene3D" id="3.30.70.1070">
    <property type="entry name" value="Sporulation related repeat"/>
    <property type="match status" value="1"/>
</dbReference>
<keyword evidence="4" id="KW-1185">Reference proteome</keyword>
<keyword evidence="1" id="KW-0812">Transmembrane</keyword>
<protein>
    <submittedName>
        <fullName evidence="3">Sporulation related domain protein</fullName>
    </submittedName>
</protein>
<dbReference type="InterPro" id="IPR007730">
    <property type="entry name" value="SPOR-like_dom"/>
</dbReference>